<dbReference type="AlphaFoldDB" id="W6M698"/>
<dbReference type="PANTHER" id="PTHR10412:SF10">
    <property type="entry name" value="GLYCOSYL HYDROLASE FAMILY 63 C-TERMINAL DOMAIN-CONTAINING PROTEIN"/>
    <property type="match status" value="1"/>
</dbReference>
<dbReference type="InterPro" id="IPR008928">
    <property type="entry name" value="6-hairpin_glycosidase_sf"/>
</dbReference>
<dbReference type="SUPFAM" id="SSF48208">
    <property type="entry name" value="Six-hairpin glycosidases"/>
    <property type="match status" value="1"/>
</dbReference>
<protein>
    <recommendedName>
        <fullName evidence="2">Mannosylglycerate hydrolase MGH1-like glycoside hydrolase domain-containing protein</fullName>
    </recommendedName>
</protein>
<dbReference type="InterPro" id="IPR054491">
    <property type="entry name" value="MGH1-like_GH"/>
</dbReference>
<dbReference type="Gene3D" id="1.50.10.10">
    <property type="match status" value="1"/>
</dbReference>
<gene>
    <name evidence="3" type="ORF">BN873_490060</name>
</gene>
<dbReference type="STRING" id="1400863.BN873_490060"/>
<evidence type="ECO:0000313" key="3">
    <source>
        <dbReference type="EMBL" id="CDI03451.1"/>
    </source>
</evidence>
<evidence type="ECO:0000313" key="4">
    <source>
        <dbReference type="Proteomes" id="UP000035760"/>
    </source>
</evidence>
<accession>W6M698</accession>
<evidence type="ECO:0000259" key="2">
    <source>
        <dbReference type="Pfam" id="PF22422"/>
    </source>
</evidence>
<keyword evidence="4" id="KW-1185">Reference proteome</keyword>
<dbReference type="RefSeq" id="WP_048674181.1">
    <property type="nucleotide sequence ID" value="NZ_CBTJ020000057.1"/>
</dbReference>
<dbReference type="GO" id="GO:0009311">
    <property type="term" value="P:oligosaccharide metabolic process"/>
    <property type="evidence" value="ECO:0007669"/>
    <property type="project" value="InterPro"/>
</dbReference>
<dbReference type="GO" id="GO:0004573">
    <property type="term" value="F:Glc3Man9GlcNAc2 oligosaccharide glucosidase activity"/>
    <property type="evidence" value="ECO:0007669"/>
    <property type="project" value="InterPro"/>
</dbReference>
<dbReference type="PANTHER" id="PTHR10412">
    <property type="entry name" value="MANNOSYL-OLIGOSACCHARIDE GLUCOSIDASE"/>
    <property type="match status" value="1"/>
</dbReference>
<dbReference type="EMBL" id="CBTJ020000057">
    <property type="protein sequence ID" value="CDI03451.1"/>
    <property type="molecule type" value="Genomic_DNA"/>
</dbReference>
<name>W6M698_9GAMM</name>
<evidence type="ECO:0000256" key="1">
    <source>
        <dbReference type="SAM" id="MobiDB-lite"/>
    </source>
</evidence>
<reference evidence="3" key="2">
    <citation type="submission" date="2014-03" db="EMBL/GenBank/DDBJ databases">
        <title>Candidatus Competibacter-lineage genomes retrieved from metagenomes reveal functional metabolic diversity.</title>
        <authorList>
            <person name="McIlroy S.J."/>
            <person name="Albertsen M."/>
            <person name="Andresen E.K."/>
            <person name="Saunders A.M."/>
            <person name="Kristiansen R."/>
            <person name="Stokholm-Bjerregaard M."/>
            <person name="Nielsen K.L."/>
            <person name="Nielsen P.H."/>
        </authorList>
    </citation>
    <scope>NUCLEOTIDE SEQUENCE</scope>
    <source>
        <strain evidence="3">Run_A_D11</strain>
    </source>
</reference>
<dbReference type="InterPro" id="IPR012341">
    <property type="entry name" value="6hp_glycosidase-like_sf"/>
</dbReference>
<dbReference type="Proteomes" id="UP000035760">
    <property type="component" value="Unassembled WGS sequence"/>
</dbReference>
<sequence>MKATIPLDNPERLRLERQHEGQEHWRLWGPYLAERAWGTVREDYSAHGEAWEHLDHDQARSRAYRWNEDGLGGICDEQQRLCFALALWNGRDPILKERAFGLTGNQGNHGEDVKEYYFYLDATPSHSVLRYLYKYPQAEYPYGRLLEENRRRSRQDPPFNLLDTGVFQDNRYWDVEVSYAKAGPDEIHIRLTAANRGPDEATLHLLPQLWFRNTWAWGDEEKQQALADLRGDPEASFTQPTGKPILRTMPAPTGTAWAVCAEHPTLGAYHLYGRQAAEPLYTDNEHNAQKLWGLANTTPYVKDGFHRRVVNGERAAVNPALQGTKFAAWHVLTVAGGQQAQIELVLSAASLERPFANHEKAFTDRQAEADAFYRALLPDASAEDQRILRQASAGMIWSKQFFHYDVARWLDGDQFPPPDTRKGGRNRTWRHLKAADIISMPDKWEYPWFAAWDLAYHCAALSLLDVDFAKEQIELVLRERYLHPNGQIPAYEWAFGDVNPPVHAMGALKVFRAERVQRGRGDLHFLERVFHKLLLNYGWWINRKDSEGNNVFEGGFLGLDNISVFDRSRPLPTGYALKQADATGWMAMFALNMTVIALELAAEDRDYEDIAIQIYQQFLAIANAIAGHAGNDVSLWDQKAGFFKDLVVCPDGQIQRIDVYSWVGLIPLFACEVVDRRLLAKTPRFREVLRQHRHGVFDGSVICQCPNWENERGEHLLALVTHRMLPSILKRLLNEDEFLSPHGVRSVSRLHATQTNLGTLPGVGEALIEYVPGESNSGLFGGNSNWRGPIWLPTNYTLVQALEKFHRFLGDNFTIVVPSLGNRELNLREIATLIAERLVDIYRRDAHGQMPAFPADSPFQHDPHWRELLQFYEYFHGDTGEGLGAAHQTGWTGLLANLVTRRYRRAIPTYWQQQTTTSALTEGPHAAPDDALLPVPSTVEG</sequence>
<dbReference type="InterPro" id="IPR004888">
    <property type="entry name" value="Glycoside_hydrolase_63"/>
</dbReference>
<organism evidence="3 4">
    <name type="scientific">Candidatus Competibacter denitrificans Run_A_D11</name>
    <dbReference type="NCBI Taxonomy" id="1400863"/>
    <lineage>
        <taxon>Bacteria</taxon>
        <taxon>Pseudomonadati</taxon>
        <taxon>Pseudomonadota</taxon>
        <taxon>Gammaproteobacteria</taxon>
        <taxon>Candidatus Competibacteraceae</taxon>
        <taxon>Candidatus Competibacter</taxon>
    </lineage>
</organism>
<proteinExistence type="predicted"/>
<dbReference type="Pfam" id="PF22422">
    <property type="entry name" value="MGH1-like_GH"/>
    <property type="match status" value="2"/>
</dbReference>
<feature type="region of interest" description="Disordered" evidence="1">
    <location>
        <begin position="916"/>
        <end position="941"/>
    </location>
</feature>
<feature type="domain" description="Mannosylglycerate hydrolase MGH1-like glycoside hydrolase" evidence="2">
    <location>
        <begin position="446"/>
        <end position="673"/>
    </location>
</feature>
<feature type="domain" description="Mannosylglycerate hydrolase MGH1-like glycoside hydrolase" evidence="2">
    <location>
        <begin position="723"/>
        <end position="889"/>
    </location>
</feature>
<reference evidence="3" key="1">
    <citation type="submission" date="2013-07" db="EMBL/GenBank/DDBJ databases">
        <authorList>
            <person name="McIlroy S."/>
        </authorList>
    </citation>
    <scope>NUCLEOTIDE SEQUENCE [LARGE SCALE GENOMIC DNA]</scope>
    <source>
        <strain evidence="3">Run_A_D11</strain>
    </source>
</reference>
<comment type="caution">
    <text evidence="3">The sequence shown here is derived from an EMBL/GenBank/DDBJ whole genome shotgun (WGS) entry which is preliminary data.</text>
</comment>